<dbReference type="Proteomes" id="UP001417504">
    <property type="component" value="Unassembled WGS sequence"/>
</dbReference>
<feature type="region of interest" description="Disordered" evidence="1">
    <location>
        <begin position="41"/>
        <end position="180"/>
    </location>
</feature>
<organism evidence="2 3">
    <name type="scientific">Stephania japonica</name>
    <dbReference type="NCBI Taxonomy" id="461633"/>
    <lineage>
        <taxon>Eukaryota</taxon>
        <taxon>Viridiplantae</taxon>
        <taxon>Streptophyta</taxon>
        <taxon>Embryophyta</taxon>
        <taxon>Tracheophyta</taxon>
        <taxon>Spermatophyta</taxon>
        <taxon>Magnoliopsida</taxon>
        <taxon>Ranunculales</taxon>
        <taxon>Menispermaceae</taxon>
        <taxon>Menispermoideae</taxon>
        <taxon>Cissampelideae</taxon>
        <taxon>Stephania</taxon>
    </lineage>
</organism>
<dbReference type="AlphaFoldDB" id="A0AAP0NKM2"/>
<comment type="caution">
    <text evidence="2">The sequence shown here is derived from an EMBL/GenBank/DDBJ whole genome shotgun (WGS) entry which is preliminary data.</text>
</comment>
<reference evidence="2 3" key="1">
    <citation type="submission" date="2024-01" db="EMBL/GenBank/DDBJ databases">
        <title>Genome assemblies of Stephania.</title>
        <authorList>
            <person name="Yang L."/>
        </authorList>
    </citation>
    <scope>NUCLEOTIDE SEQUENCE [LARGE SCALE GENOMIC DNA]</scope>
    <source>
        <strain evidence="2">QJT</strain>
        <tissue evidence="2">Leaf</tissue>
    </source>
</reference>
<evidence type="ECO:0000313" key="3">
    <source>
        <dbReference type="Proteomes" id="UP001417504"/>
    </source>
</evidence>
<proteinExistence type="predicted"/>
<feature type="compositionally biased region" description="Polar residues" evidence="1">
    <location>
        <begin position="161"/>
        <end position="179"/>
    </location>
</feature>
<feature type="compositionally biased region" description="Basic residues" evidence="1">
    <location>
        <begin position="140"/>
        <end position="159"/>
    </location>
</feature>
<name>A0AAP0NKM2_9MAGN</name>
<keyword evidence="3" id="KW-1185">Reference proteome</keyword>
<gene>
    <name evidence="2" type="ORF">Sjap_018004</name>
</gene>
<protein>
    <submittedName>
        <fullName evidence="2">Uncharacterized protein</fullName>
    </submittedName>
</protein>
<sequence length="227" mass="24872">MITQQMIESRWTREVSVNSKVGLGFSTWLVPKWASLGKGKAWQGQVRPGQNQGKAWKDQGKAWQGQAKARPSQAKARRGKVRARPGQGKGQAGRDLARPGQGKARARQGKARRGQGKARPRQGKARARQGQARPRQGQGKARRGQGKARPRQGKTRPRQGRPNQGTDKVGQAKQNSQGQGMALAQQLTFLDPGIDPGQSTLGLILGCFLLELGKRLNIYYKGRWALS</sequence>
<accession>A0AAP0NKM2</accession>
<feature type="compositionally biased region" description="Low complexity" evidence="1">
    <location>
        <begin position="128"/>
        <end position="139"/>
    </location>
</feature>
<dbReference type="EMBL" id="JBBNAE010000007">
    <property type="protein sequence ID" value="KAK9109944.1"/>
    <property type="molecule type" value="Genomic_DNA"/>
</dbReference>
<feature type="compositionally biased region" description="Basic residues" evidence="1">
    <location>
        <begin position="104"/>
        <end position="127"/>
    </location>
</feature>
<evidence type="ECO:0000256" key="1">
    <source>
        <dbReference type="SAM" id="MobiDB-lite"/>
    </source>
</evidence>
<evidence type="ECO:0000313" key="2">
    <source>
        <dbReference type="EMBL" id="KAK9109944.1"/>
    </source>
</evidence>